<dbReference type="InterPro" id="IPR021144">
    <property type="entry name" value="UPF0597"/>
</dbReference>
<dbReference type="GO" id="GO:0019450">
    <property type="term" value="P:L-cysteine catabolic process to pyruvate"/>
    <property type="evidence" value="ECO:0007669"/>
    <property type="project" value="TreeGrafter"/>
</dbReference>
<dbReference type="PIRSF" id="PIRSF006054">
    <property type="entry name" value="UCP006054"/>
    <property type="match status" value="1"/>
</dbReference>
<feature type="domain" description="Serine dehydratase-like alpha subunit" evidence="2">
    <location>
        <begin position="172"/>
        <end position="421"/>
    </location>
</feature>
<dbReference type="Pfam" id="PF03313">
    <property type="entry name" value="SDH_alpha"/>
    <property type="match status" value="1"/>
</dbReference>
<dbReference type="Proteomes" id="UP000094067">
    <property type="component" value="Unassembled WGS sequence"/>
</dbReference>
<dbReference type="GO" id="GO:0080146">
    <property type="term" value="F:L-cysteine desulfhydrase activity"/>
    <property type="evidence" value="ECO:0007669"/>
    <property type="project" value="TreeGrafter"/>
</dbReference>
<reference evidence="3 4" key="1">
    <citation type="submission" date="2016-07" db="EMBL/GenBank/DDBJ databases">
        <title>Characterization of isolates of Eisenbergiella tayi derived from blood cultures, using whole genome sequencing.</title>
        <authorList>
            <person name="Burdz T."/>
            <person name="Wiebe D."/>
            <person name="Huynh C."/>
            <person name="Bernard K."/>
        </authorList>
    </citation>
    <scope>NUCLEOTIDE SEQUENCE [LARGE SCALE GENOMIC DNA]</scope>
    <source>
        <strain evidence="3 4">NML 110608</strain>
    </source>
</reference>
<dbReference type="InterPro" id="IPR005130">
    <property type="entry name" value="Ser_deHydtase-like_asu"/>
</dbReference>
<dbReference type="AlphaFoldDB" id="A0A1E3AAV4"/>
<evidence type="ECO:0000313" key="4">
    <source>
        <dbReference type="Proteomes" id="UP000094067"/>
    </source>
</evidence>
<dbReference type="HAMAP" id="MF_01845">
    <property type="entry name" value="UPF0597"/>
    <property type="match status" value="1"/>
</dbReference>
<proteinExistence type="inferred from homology"/>
<dbReference type="PANTHER" id="PTHR30501:SF2">
    <property type="entry name" value="UPF0597 PROTEIN YHAM"/>
    <property type="match status" value="1"/>
</dbReference>
<comment type="similarity">
    <text evidence="1">Belongs to the UPF0597 family.</text>
</comment>
<dbReference type="PANTHER" id="PTHR30501">
    <property type="entry name" value="UPF0597 PROTEIN YHAM"/>
    <property type="match status" value="1"/>
</dbReference>
<accession>A0A1E3AAV4</accession>
<gene>
    <name evidence="3" type="ORF">BEI61_01781</name>
</gene>
<organism evidence="3 4">
    <name type="scientific">Eisenbergiella tayi</name>
    <dbReference type="NCBI Taxonomy" id="1432052"/>
    <lineage>
        <taxon>Bacteria</taxon>
        <taxon>Bacillati</taxon>
        <taxon>Bacillota</taxon>
        <taxon>Clostridia</taxon>
        <taxon>Lachnospirales</taxon>
        <taxon>Lachnospiraceae</taxon>
        <taxon>Eisenbergiella</taxon>
    </lineage>
</organism>
<dbReference type="EMBL" id="MCGH01000002">
    <property type="protein sequence ID" value="ODM05892.1"/>
    <property type="molecule type" value="Genomic_DNA"/>
</dbReference>
<evidence type="ECO:0000256" key="1">
    <source>
        <dbReference type="HAMAP-Rule" id="MF_01845"/>
    </source>
</evidence>
<name>A0A1E3AAV4_9FIRM</name>
<comment type="caution">
    <text evidence="3">The sequence shown here is derived from an EMBL/GenBank/DDBJ whole genome shotgun (WGS) entry which is preliminary data.</text>
</comment>
<protein>
    <recommendedName>
        <fullName evidence="1">UPF0597 protein BEI61_01781</fullName>
    </recommendedName>
</protein>
<evidence type="ECO:0000259" key="2">
    <source>
        <dbReference type="Pfam" id="PF03313"/>
    </source>
</evidence>
<dbReference type="PATRIC" id="fig|1432052.4.peg.1985"/>
<sequence>MMELTKEEYRNFVEILKEELTPAFGCTEPIAIAYCAAKARETLGCLPEKVVIEASGNIIKNVKSVIVPNTGRLKGIPAAAAAGIVAGEASKILEVIAQVSDVQREQIREYLEQACFVVKALESGDKLDVRITVSAKGQEAMVRIARSHANIVRVEKNGEVLLDREGENCEVSGRKADRSGLSIEKIITFAREAEISDVQEILDRQISYNYAIAEEGIKHDWGANVGSVLLRTCGTDVKTRAKAMAAAGSDARMSGCELPVVINSGSGNQGITVSVPVIVYAKELHSSAEELYRALLVSNLIAIHLKNGIGPLSAFCGAVCAGCAAGCGIAWLQGGRLEDVSHTLVNSIAIVSGIVCDGAKPSCAGKIASSVDAGILGYSMFQEGQQFYAEDGIVSQGVENTIRNIYRLGAKGMCETDEEIIRIMTHCD</sequence>
<evidence type="ECO:0000313" key="3">
    <source>
        <dbReference type="EMBL" id="ODM05892.1"/>
    </source>
</evidence>